<sequence>MAVALSHEGEGARCRGDGTATRGPVWGETGIRGEGDMAAHKQQGDIKVLEEIFFPVSFSLLLIVNQI</sequence>
<evidence type="ECO:0000313" key="3">
    <source>
        <dbReference type="Proteomes" id="UP000828390"/>
    </source>
</evidence>
<keyword evidence="3" id="KW-1185">Reference proteome</keyword>
<reference evidence="2" key="1">
    <citation type="journal article" date="2019" name="bioRxiv">
        <title>The Genome of the Zebra Mussel, Dreissena polymorpha: A Resource for Invasive Species Research.</title>
        <authorList>
            <person name="McCartney M.A."/>
            <person name="Auch B."/>
            <person name="Kono T."/>
            <person name="Mallez S."/>
            <person name="Zhang Y."/>
            <person name="Obille A."/>
            <person name="Becker A."/>
            <person name="Abrahante J.E."/>
            <person name="Garbe J."/>
            <person name="Badalamenti J.P."/>
            <person name="Herman A."/>
            <person name="Mangelson H."/>
            <person name="Liachko I."/>
            <person name="Sullivan S."/>
            <person name="Sone E.D."/>
            <person name="Koren S."/>
            <person name="Silverstein K.A.T."/>
            <person name="Beckman K.B."/>
            <person name="Gohl D.M."/>
        </authorList>
    </citation>
    <scope>NUCLEOTIDE SEQUENCE</scope>
    <source>
        <strain evidence="2">Duluth1</strain>
        <tissue evidence="2">Whole animal</tissue>
    </source>
</reference>
<organism evidence="2 3">
    <name type="scientific">Dreissena polymorpha</name>
    <name type="common">Zebra mussel</name>
    <name type="synonym">Mytilus polymorpha</name>
    <dbReference type="NCBI Taxonomy" id="45954"/>
    <lineage>
        <taxon>Eukaryota</taxon>
        <taxon>Metazoa</taxon>
        <taxon>Spiralia</taxon>
        <taxon>Lophotrochozoa</taxon>
        <taxon>Mollusca</taxon>
        <taxon>Bivalvia</taxon>
        <taxon>Autobranchia</taxon>
        <taxon>Heteroconchia</taxon>
        <taxon>Euheterodonta</taxon>
        <taxon>Imparidentia</taxon>
        <taxon>Neoheterodontei</taxon>
        <taxon>Myida</taxon>
        <taxon>Dreissenoidea</taxon>
        <taxon>Dreissenidae</taxon>
        <taxon>Dreissena</taxon>
    </lineage>
</organism>
<feature type="region of interest" description="Disordered" evidence="1">
    <location>
        <begin position="1"/>
        <end position="27"/>
    </location>
</feature>
<accession>A0A9D4KY87</accession>
<evidence type="ECO:0000256" key="1">
    <source>
        <dbReference type="SAM" id="MobiDB-lite"/>
    </source>
</evidence>
<name>A0A9D4KY87_DREPO</name>
<dbReference type="Proteomes" id="UP000828390">
    <property type="component" value="Unassembled WGS sequence"/>
</dbReference>
<evidence type="ECO:0000313" key="2">
    <source>
        <dbReference type="EMBL" id="KAH3848348.1"/>
    </source>
</evidence>
<proteinExistence type="predicted"/>
<protein>
    <submittedName>
        <fullName evidence="2">Uncharacterized protein</fullName>
    </submittedName>
</protein>
<reference evidence="2" key="2">
    <citation type="submission" date="2020-11" db="EMBL/GenBank/DDBJ databases">
        <authorList>
            <person name="McCartney M.A."/>
            <person name="Auch B."/>
            <person name="Kono T."/>
            <person name="Mallez S."/>
            <person name="Becker A."/>
            <person name="Gohl D.M."/>
            <person name="Silverstein K.A.T."/>
            <person name="Koren S."/>
            <person name="Bechman K.B."/>
            <person name="Herman A."/>
            <person name="Abrahante J.E."/>
            <person name="Garbe J."/>
        </authorList>
    </citation>
    <scope>NUCLEOTIDE SEQUENCE</scope>
    <source>
        <strain evidence="2">Duluth1</strain>
        <tissue evidence="2">Whole animal</tissue>
    </source>
</reference>
<dbReference type="AlphaFoldDB" id="A0A9D4KY87"/>
<feature type="compositionally biased region" description="Basic and acidic residues" evidence="1">
    <location>
        <begin position="7"/>
        <end position="16"/>
    </location>
</feature>
<gene>
    <name evidence="2" type="ORF">DPMN_090708</name>
</gene>
<dbReference type="EMBL" id="JAIWYP010000003">
    <property type="protein sequence ID" value="KAH3848348.1"/>
    <property type="molecule type" value="Genomic_DNA"/>
</dbReference>
<comment type="caution">
    <text evidence="2">The sequence shown here is derived from an EMBL/GenBank/DDBJ whole genome shotgun (WGS) entry which is preliminary data.</text>
</comment>